<evidence type="ECO:0000313" key="3">
    <source>
        <dbReference type="Proteomes" id="UP001412067"/>
    </source>
</evidence>
<keyword evidence="3" id="KW-1185">Reference proteome</keyword>
<organism evidence="2 3">
    <name type="scientific">Platanthera guangdongensis</name>
    <dbReference type="NCBI Taxonomy" id="2320717"/>
    <lineage>
        <taxon>Eukaryota</taxon>
        <taxon>Viridiplantae</taxon>
        <taxon>Streptophyta</taxon>
        <taxon>Embryophyta</taxon>
        <taxon>Tracheophyta</taxon>
        <taxon>Spermatophyta</taxon>
        <taxon>Magnoliopsida</taxon>
        <taxon>Liliopsida</taxon>
        <taxon>Asparagales</taxon>
        <taxon>Orchidaceae</taxon>
        <taxon>Orchidoideae</taxon>
        <taxon>Orchideae</taxon>
        <taxon>Orchidinae</taxon>
        <taxon>Platanthera</taxon>
    </lineage>
</organism>
<dbReference type="PANTHER" id="PTHR31446:SF29">
    <property type="entry name" value="ACID PHOSPHATASE_VANADIUM-DEPENDENT HALOPEROXIDASE-RELATED PROTEIN"/>
    <property type="match status" value="1"/>
</dbReference>
<sequence>MPSSHSASVSALAVAIGYREGFGSPVFACTMILAFVVRCLDHLFQQGMNATTFTSS</sequence>
<accession>A0ABR2LGV2</accession>
<keyword evidence="1" id="KW-1133">Transmembrane helix</keyword>
<comment type="caution">
    <text evidence="2">The sequence shown here is derived from an EMBL/GenBank/DDBJ whole genome shotgun (WGS) entry which is preliminary data.</text>
</comment>
<evidence type="ECO:0000256" key="1">
    <source>
        <dbReference type="SAM" id="Phobius"/>
    </source>
</evidence>
<name>A0ABR2LGV2_9ASPA</name>
<dbReference type="Pfam" id="PF02681">
    <property type="entry name" value="DUF212"/>
    <property type="match status" value="1"/>
</dbReference>
<reference evidence="2 3" key="1">
    <citation type="journal article" date="2022" name="Nat. Plants">
        <title>Genomes of leafy and leafless Platanthera orchids illuminate the evolution of mycoheterotrophy.</title>
        <authorList>
            <person name="Li M.H."/>
            <person name="Liu K.W."/>
            <person name="Li Z."/>
            <person name="Lu H.C."/>
            <person name="Ye Q.L."/>
            <person name="Zhang D."/>
            <person name="Wang J.Y."/>
            <person name="Li Y.F."/>
            <person name="Zhong Z.M."/>
            <person name="Liu X."/>
            <person name="Yu X."/>
            <person name="Liu D.K."/>
            <person name="Tu X.D."/>
            <person name="Liu B."/>
            <person name="Hao Y."/>
            <person name="Liao X.Y."/>
            <person name="Jiang Y.T."/>
            <person name="Sun W.H."/>
            <person name="Chen J."/>
            <person name="Chen Y.Q."/>
            <person name="Ai Y."/>
            <person name="Zhai J.W."/>
            <person name="Wu S.S."/>
            <person name="Zhou Z."/>
            <person name="Hsiao Y.Y."/>
            <person name="Wu W.L."/>
            <person name="Chen Y.Y."/>
            <person name="Lin Y.F."/>
            <person name="Hsu J.L."/>
            <person name="Li C.Y."/>
            <person name="Wang Z.W."/>
            <person name="Zhao X."/>
            <person name="Zhong W.Y."/>
            <person name="Ma X.K."/>
            <person name="Ma L."/>
            <person name="Huang J."/>
            <person name="Chen G.Z."/>
            <person name="Huang M.Z."/>
            <person name="Huang L."/>
            <person name="Peng D.H."/>
            <person name="Luo Y.B."/>
            <person name="Zou S.Q."/>
            <person name="Chen S.P."/>
            <person name="Lan S."/>
            <person name="Tsai W.C."/>
            <person name="Van de Peer Y."/>
            <person name="Liu Z.J."/>
        </authorList>
    </citation>
    <scope>NUCLEOTIDE SEQUENCE [LARGE SCALE GENOMIC DNA]</scope>
    <source>
        <strain evidence="2">Lor288</strain>
    </source>
</reference>
<keyword evidence="1" id="KW-0812">Transmembrane</keyword>
<protein>
    <recommendedName>
        <fullName evidence="4">Acid phosphatase/vanadium-dependent haloperoxidase-related protein</fullName>
    </recommendedName>
</protein>
<dbReference type="InterPro" id="IPR003832">
    <property type="entry name" value="DUF212"/>
</dbReference>
<evidence type="ECO:0008006" key="4">
    <source>
        <dbReference type="Google" id="ProtNLM"/>
    </source>
</evidence>
<feature type="transmembrane region" description="Helical" evidence="1">
    <location>
        <begin position="22"/>
        <end position="40"/>
    </location>
</feature>
<gene>
    <name evidence="2" type="ORF">KSP40_PGU015249</name>
</gene>
<dbReference type="Proteomes" id="UP001412067">
    <property type="component" value="Unassembled WGS sequence"/>
</dbReference>
<dbReference type="EMBL" id="JBBWWR010000020">
    <property type="protein sequence ID" value="KAK8940274.1"/>
    <property type="molecule type" value="Genomic_DNA"/>
</dbReference>
<evidence type="ECO:0000313" key="2">
    <source>
        <dbReference type="EMBL" id="KAK8940274.1"/>
    </source>
</evidence>
<dbReference type="PANTHER" id="PTHR31446">
    <property type="entry name" value="ACID PHOSPHATASE/VANADIUM-DEPENDENT HALOPEROXIDASE-RELATED PROTEIN"/>
    <property type="match status" value="1"/>
</dbReference>
<proteinExistence type="predicted"/>
<keyword evidence="1" id="KW-0472">Membrane</keyword>